<dbReference type="CDD" id="cd12797">
    <property type="entry name" value="M23_peptidase"/>
    <property type="match status" value="1"/>
</dbReference>
<keyword evidence="1" id="KW-0175">Coiled coil</keyword>
<dbReference type="Gene3D" id="6.10.250.3150">
    <property type="match status" value="1"/>
</dbReference>
<name>A0ABU1D7U2_9BURK</name>
<feature type="coiled-coil region" evidence="1">
    <location>
        <begin position="22"/>
        <end position="95"/>
    </location>
</feature>
<dbReference type="PANTHER" id="PTHR21666:SF270">
    <property type="entry name" value="MUREIN HYDROLASE ACTIVATOR ENVC"/>
    <property type="match status" value="1"/>
</dbReference>
<feature type="domain" description="M23ase beta-sheet core" evidence="4">
    <location>
        <begin position="423"/>
        <end position="516"/>
    </location>
</feature>
<feature type="compositionally biased region" description="Low complexity" evidence="2">
    <location>
        <begin position="369"/>
        <end position="383"/>
    </location>
</feature>
<reference evidence="5 6" key="1">
    <citation type="submission" date="2023-08" db="EMBL/GenBank/DDBJ databases">
        <title>Alcaligenaceae gen. nov., a novel taxon isolated from the sludge of Yixing Pesticide Factory.</title>
        <authorList>
            <person name="Ruan L."/>
        </authorList>
    </citation>
    <scope>NUCLEOTIDE SEQUENCE [LARGE SCALE GENOMIC DNA]</scope>
    <source>
        <strain evidence="5 6">LG-2</strain>
    </source>
</reference>
<evidence type="ECO:0000256" key="3">
    <source>
        <dbReference type="SAM" id="SignalP"/>
    </source>
</evidence>
<dbReference type="InterPro" id="IPR050570">
    <property type="entry name" value="Cell_wall_metabolism_enzyme"/>
</dbReference>
<evidence type="ECO:0000313" key="5">
    <source>
        <dbReference type="EMBL" id="MDR4126450.1"/>
    </source>
</evidence>
<keyword evidence="3" id="KW-0732">Signal</keyword>
<dbReference type="InterPro" id="IPR016047">
    <property type="entry name" value="M23ase_b-sheet_dom"/>
</dbReference>
<sequence>MHRAAAAAFALALLLGQGAAAAAAAEDGLQRQQAEARRERDALRERLRALEKRIAGSESSRRDVSLQLKESETAISELDRRLEALAADTRAAQAALTDVQARITTQTGVLRERQAQLADQLRAQYAGGLSPWAALLSGEDPQDIARELGYLEYVSRARAQAVRAVREALDELANLEASARSHEQELRQLADETTRRRAELDERRKQRLAVLQRIDTELKTQRGEAERLARNEQRLGELVDALGVAIAEAEAARRRAEEARRAAEEKRRAEEARLAEEKRRLAEEQRLAQERLQAEERRLAQQRRAEEARRAAAARDAEEARRSEEARKVAEARRAAEEIRAQQGMRIAGRVEGVAPGTADPAPQATGSQGAPRGAEAQRGAPAGAAVALASPSLNGLAKGLPYPVRGEVQGRFGMERPEGGTWRGIVLRAAEGVRVGAVAPGRVVYAGWLSGFGNLLILDHGEQYLTVYAYNQSLLKEVGDVVAAGEAIATVGATGGQVEPGLYFEIRHGGKPVNPLLWLGG</sequence>
<feature type="region of interest" description="Disordered" evidence="2">
    <location>
        <begin position="303"/>
        <end position="327"/>
    </location>
</feature>
<evidence type="ECO:0000313" key="6">
    <source>
        <dbReference type="Proteomes" id="UP001232156"/>
    </source>
</evidence>
<proteinExistence type="predicted"/>
<dbReference type="Proteomes" id="UP001232156">
    <property type="component" value="Unassembled WGS sequence"/>
</dbReference>
<gene>
    <name evidence="5" type="ORF">Q8947_10715</name>
</gene>
<dbReference type="SUPFAM" id="SSF51261">
    <property type="entry name" value="Duplicated hybrid motif"/>
    <property type="match status" value="1"/>
</dbReference>
<feature type="region of interest" description="Disordered" evidence="2">
    <location>
        <begin position="353"/>
        <end position="383"/>
    </location>
</feature>
<keyword evidence="6" id="KW-1185">Reference proteome</keyword>
<dbReference type="Pfam" id="PF01551">
    <property type="entry name" value="Peptidase_M23"/>
    <property type="match status" value="1"/>
</dbReference>
<dbReference type="InterPro" id="IPR011055">
    <property type="entry name" value="Dup_hybrid_motif"/>
</dbReference>
<accession>A0ABU1D7U2</accession>
<evidence type="ECO:0000259" key="4">
    <source>
        <dbReference type="Pfam" id="PF01551"/>
    </source>
</evidence>
<dbReference type="EMBL" id="JAUZQE010000025">
    <property type="protein sequence ID" value="MDR4126450.1"/>
    <property type="molecule type" value="Genomic_DNA"/>
</dbReference>
<feature type="chain" id="PRO_5046747844" evidence="3">
    <location>
        <begin position="23"/>
        <end position="522"/>
    </location>
</feature>
<organism evidence="5 6">
    <name type="scientific">Yanghanlia caeni</name>
    <dbReference type="NCBI Taxonomy" id="3064283"/>
    <lineage>
        <taxon>Bacteria</taxon>
        <taxon>Pseudomonadati</taxon>
        <taxon>Pseudomonadota</taxon>
        <taxon>Betaproteobacteria</taxon>
        <taxon>Burkholderiales</taxon>
        <taxon>Alcaligenaceae</taxon>
        <taxon>Yanghanlia</taxon>
    </lineage>
</organism>
<dbReference type="Gene3D" id="2.70.70.10">
    <property type="entry name" value="Glucose Permease (Domain IIA)"/>
    <property type="match status" value="1"/>
</dbReference>
<feature type="signal peptide" evidence="3">
    <location>
        <begin position="1"/>
        <end position="22"/>
    </location>
</feature>
<evidence type="ECO:0000256" key="2">
    <source>
        <dbReference type="SAM" id="MobiDB-lite"/>
    </source>
</evidence>
<dbReference type="RefSeq" id="WP_347287253.1">
    <property type="nucleotide sequence ID" value="NZ_JAUZQE010000025.1"/>
</dbReference>
<evidence type="ECO:0000256" key="1">
    <source>
        <dbReference type="SAM" id="Coils"/>
    </source>
</evidence>
<protein>
    <submittedName>
        <fullName evidence="5">Peptidoglycan DD-metalloendopeptidase family protein</fullName>
    </submittedName>
</protein>
<dbReference type="PANTHER" id="PTHR21666">
    <property type="entry name" value="PEPTIDASE-RELATED"/>
    <property type="match status" value="1"/>
</dbReference>
<comment type="caution">
    <text evidence="5">The sequence shown here is derived from an EMBL/GenBank/DDBJ whole genome shotgun (WGS) entry which is preliminary data.</text>
</comment>